<sequence length="144" mass="15724">MKYSIEEMQHAYAELNKKERPLAAFFGAIGGALPAAALYLFFGEMGGVLAFMLLLPAVVIGLFARYTGFPYRLKVRLPIGLLAMILHIAGCWLLQLNPLIYLLAPVCAGIAISMSKVKLSKLQDLAIDRAKMGRLGVEKEAEPT</sequence>
<feature type="transmembrane region" description="Helical" evidence="1">
    <location>
        <begin position="48"/>
        <end position="68"/>
    </location>
</feature>
<evidence type="ECO:0000256" key="1">
    <source>
        <dbReference type="SAM" id="Phobius"/>
    </source>
</evidence>
<proteinExistence type="predicted"/>
<evidence type="ECO:0000313" key="2">
    <source>
        <dbReference type="EMBL" id="RUO29737.1"/>
    </source>
</evidence>
<name>A0ABY0BZ10_9GAMM</name>
<comment type="caution">
    <text evidence="2">The sequence shown here is derived from an EMBL/GenBank/DDBJ whole genome shotgun (WGS) entry which is preliminary data.</text>
</comment>
<protein>
    <submittedName>
        <fullName evidence="2">Uncharacterized protein</fullName>
    </submittedName>
</protein>
<keyword evidence="3" id="KW-1185">Reference proteome</keyword>
<feature type="transmembrane region" description="Helical" evidence="1">
    <location>
        <begin position="101"/>
        <end position="119"/>
    </location>
</feature>
<accession>A0ABY0BZ10</accession>
<reference evidence="2 3" key="1">
    <citation type="journal article" date="2018" name="Front. Microbiol.">
        <title>Genome-Based Analysis Reveals the Taxonomy and Diversity of the Family Idiomarinaceae.</title>
        <authorList>
            <person name="Liu Y."/>
            <person name="Lai Q."/>
            <person name="Shao Z."/>
        </authorList>
    </citation>
    <scope>NUCLEOTIDE SEQUENCE [LARGE SCALE GENOMIC DNA]</scope>
    <source>
        <strain evidence="2 3">GBSy1</strain>
    </source>
</reference>
<evidence type="ECO:0000313" key="3">
    <source>
        <dbReference type="Proteomes" id="UP000287410"/>
    </source>
</evidence>
<dbReference type="RefSeq" id="WP_126789009.1">
    <property type="nucleotide sequence ID" value="NZ_PIPN01000003.1"/>
</dbReference>
<gene>
    <name evidence="2" type="ORF">CWE12_07130</name>
</gene>
<organism evidence="2 3">
    <name type="scientific">Aliidiomarina sedimenti</name>
    <dbReference type="NCBI Taxonomy" id="1933879"/>
    <lineage>
        <taxon>Bacteria</taxon>
        <taxon>Pseudomonadati</taxon>
        <taxon>Pseudomonadota</taxon>
        <taxon>Gammaproteobacteria</taxon>
        <taxon>Alteromonadales</taxon>
        <taxon>Idiomarinaceae</taxon>
        <taxon>Aliidiomarina</taxon>
    </lineage>
</organism>
<keyword evidence="1" id="KW-1133">Transmembrane helix</keyword>
<dbReference type="EMBL" id="PIPN01000003">
    <property type="protein sequence ID" value="RUO29737.1"/>
    <property type="molecule type" value="Genomic_DNA"/>
</dbReference>
<feature type="transmembrane region" description="Helical" evidence="1">
    <location>
        <begin position="21"/>
        <end position="42"/>
    </location>
</feature>
<dbReference type="Proteomes" id="UP000287410">
    <property type="component" value="Unassembled WGS sequence"/>
</dbReference>
<keyword evidence="1" id="KW-0812">Transmembrane</keyword>
<keyword evidence="1" id="KW-0472">Membrane</keyword>